<name>A0A6M4ISM9_9BACT</name>
<dbReference type="AlphaFoldDB" id="A0A6M4ISM9"/>
<evidence type="ECO:0000313" key="3">
    <source>
        <dbReference type="Proteomes" id="UP000500938"/>
    </source>
</evidence>
<feature type="signal peptide" evidence="1">
    <location>
        <begin position="1"/>
        <end position="26"/>
    </location>
</feature>
<dbReference type="Proteomes" id="UP000500938">
    <property type="component" value="Chromosome"/>
</dbReference>
<evidence type="ECO:0000313" key="2">
    <source>
        <dbReference type="EMBL" id="QJR37185.1"/>
    </source>
</evidence>
<dbReference type="KEGG" id="ggr:HKW67_17510"/>
<accession>A0A6M4ISM9</accession>
<organism evidence="2 3">
    <name type="scientific">Gemmatimonas groenlandica</name>
    <dbReference type="NCBI Taxonomy" id="2732249"/>
    <lineage>
        <taxon>Bacteria</taxon>
        <taxon>Pseudomonadati</taxon>
        <taxon>Gemmatimonadota</taxon>
        <taxon>Gemmatimonadia</taxon>
        <taxon>Gemmatimonadales</taxon>
        <taxon>Gemmatimonadaceae</taxon>
        <taxon>Gemmatimonas</taxon>
    </lineage>
</organism>
<gene>
    <name evidence="2" type="ORF">HKW67_17510</name>
</gene>
<sequence length="227" mass="25209">MRIPSVASVRSALLVLIGFIAPVAGAQSAGVDAPREIYATRRDEYTAEARELRATSGRVTRRAGKLVIRLASGRIVTLADTLANADHFHRFVYLKFLPARAVHVVATSFYEGGTYHVIHDRSGQDVTVPAEPLWSPDSAHFAIASSDLEAGYSPNVLELWRVDGRGLTRAYVLDGGDQWGPEEVRWLSRDRLSFVRMTLRARDGQTRVPPQQLQFTQGRWVLRASGR</sequence>
<dbReference type="EMBL" id="CP053085">
    <property type="protein sequence ID" value="QJR37185.1"/>
    <property type="molecule type" value="Genomic_DNA"/>
</dbReference>
<protein>
    <submittedName>
        <fullName evidence="2">Uncharacterized protein</fullName>
    </submittedName>
</protein>
<reference evidence="2 3" key="1">
    <citation type="submission" date="2020-05" db="EMBL/GenBank/DDBJ databases">
        <title>Complete genome sequence of Gemmatimonas greenlandica TET16.</title>
        <authorList>
            <person name="Zeng Y."/>
        </authorList>
    </citation>
    <scope>NUCLEOTIDE SEQUENCE [LARGE SCALE GENOMIC DNA]</scope>
    <source>
        <strain evidence="2 3">TET16</strain>
    </source>
</reference>
<dbReference type="RefSeq" id="WP_171226618.1">
    <property type="nucleotide sequence ID" value="NZ_CP053085.1"/>
</dbReference>
<keyword evidence="1" id="KW-0732">Signal</keyword>
<keyword evidence="3" id="KW-1185">Reference proteome</keyword>
<evidence type="ECO:0000256" key="1">
    <source>
        <dbReference type="SAM" id="SignalP"/>
    </source>
</evidence>
<proteinExistence type="predicted"/>
<feature type="chain" id="PRO_5026794122" evidence="1">
    <location>
        <begin position="27"/>
        <end position="227"/>
    </location>
</feature>